<dbReference type="AlphaFoldDB" id="A0A4Z0H5D4"/>
<gene>
    <name evidence="2" type="ORF">E4099_18500</name>
</gene>
<dbReference type="OrthoDB" id="3296851at2"/>
<keyword evidence="3" id="KW-1185">Reference proteome</keyword>
<keyword evidence="1" id="KW-0732">Signal</keyword>
<protein>
    <submittedName>
        <fullName evidence="2">Calcium-binding protein</fullName>
    </submittedName>
</protein>
<comment type="caution">
    <text evidence="2">The sequence shown here is derived from an EMBL/GenBank/DDBJ whole genome shotgun (WGS) entry which is preliminary data.</text>
</comment>
<sequence>MTKRTTMAVLTATAAAAGLIGLAAPAAQADGYGDTVISKVVVNGGKPVVVDTTHATTFSVSVTARDNSGIKGLSVLDLEGPAYGFAQPNSRPVCTAVNDTTSTCTAKFTFDPRADFYDNSPAGTWYVDAWADAKDGDFFTSEKAGSFKVQRHAKLTVNASPEPVKKGRTITVTGTLSRADWRIGYQKYVGVKDQSVKLQFRKKGSTKYVDVKNVKSGTNGALKTTVTASVDGYYRYTWAGLSTTAPATATGDFVDVR</sequence>
<name>A0A4Z0H5D4_9ACTN</name>
<evidence type="ECO:0000313" key="3">
    <source>
        <dbReference type="Proteomes" id="UP000297948"/>
    </source>
</evidence>
<proteinExistence type="predicted"/>
<reference evidence="2 3" key="1">
    <citation type="submission" date="2019-03" db="EMBL/GenBank/DDBJ databases">
        <authorList>
            <person name="Gonzalez-Pimentel J.L."/>
        </authorList>
    </citation>
    <scope>NUCLEOTIDE SEQUENCE [LARGE SCALE GENOMIC DNA]</scope>
    <source>
        <strain evidence="2 3">JCM 31289</strain>
    </source>
</reference>
<accession>A0A4Z0H5D4</accession>
<feature type="signal peptide" evidence="1">
    <location>
        <begin position="1"/>
        <end position="29"/>
    </location>
</feature>
<dbReference type="EMBL" id="SRID01000173">
    <property type="protein sequence ID" value="TGB06273.1"/>
    <property type="molecule type" value="Genomic_DNA"/>
</dbReference>
<evidence type="ECO:0000256" key="1">
    <source>
        <dbReference type="SAM" id="SignalP"/>
    </source>
</evidence>
<dbReference type="Proteomes" id="UP000297948">
    <property type="component" value="Unassembled WGS sequence"/>
</dbReference>
<dbReference type="RefSeq" id="WP_135340204.1">
    <property type="nucleotide sequence ID" value="NZ_JBHLTX010000035.1"/>
</dbReference>
<evidence type="ECO:0000313" key="2">
    <source>
        <dbReference type="EMBL" id="TGB06273.1"/>
    </source>
</evidence>
<organism evidence="2 3">
    <name type="scientific">Streptomyces palmae</name>
    <dbReference type="NCBI Taxonomy" id="1701085"/>
    <lineage>
        <taxon>Bacteria</taxon>
        <taxon>Bacillati</taxon>
        <taxon>Actinomycetota</taxon>
        <taxon>Actinomycetes</taxon>
        <taxon>Kitasatosporales</taxon>
        <taxon>Streptomycetaceae</taxon>
        <taxon>Streptomyces</taxon>
    </lineage>
</organism>
<feature type="chain" id="PRO_5021487989" evidence="1">
    <location>
        <begin position="30"/>
        <end position="257"/>
    </location>
</feature>